<dbReference type="EMBL" id="CAJVPQ010000012">
    <property type="protein sequence ID" value="CAG8436817.1"/>
    <property type="molecule type" value="Genomic_DNA"/>
</dbReference>
<dbReference type="AlphaFoldDB" id="A0A9N8V4Z7"/>
<sequence length="149" mass="16724">MISRKLSLFVMIALVCMIFVGLTQSAPLSKRDNAFAKFKKGGKNKVVGLVTFTDIGDKFRVTGKFNDGFKSKNVDDYELILEDANGGLELILTDIFREQAKGKMKPPGTPRFEVDIDNDQLTVRELIEKAFFNIRFKGRLIGSTKIKQA</sequence>
<keyword evidence="3" id="KW-1185">Reference proteome</keyword>
<organism evidence="2 3">
    <name type="scientific">Funneliformis caledonium</name>
    <dbReference type="NCBI Taxonomy" id="1117310"/>
    <lineage>
        <taxon>Eukaryota</taxon>
        <taxon>Fungi</taxon>
        <taxon>Fungi incertae sedis</taxon>
        <taxon>Mucoromycota</taxon>
        <taxon>Glomeromycotina</taxon>
        <taxon>Glomeromycetes</taxon>
        <taxon>Glomerales</taxon>
        <taxon>Glomeraceae</taxon>
        <taxon>Funneliformis</taxon>
    </lineage>
</organism>
<feature type="chain" id="PRO_5040196344" evidence="1">
    <location>
        <begin position="26"/>
        <end position="149"/>
    </location>
</feature>
<evidence type="ECO:0000256" key="1">
    <source>
        <dbReference type="SAM" id="SignalP"/>
    </source>
</evidence>
<evidence type="ECO:0000313" key="2">
    <source>
        <dbReference type="EMBL" id="CAG8436817.1"/>
    </source>
</evidence>
<name>A0A9N8V4Z7_9GLOM</name>
<comment type="caution">
    <text evidence="2">The sequence shown here is derived from an EMBL/GenBank/DDBJ whole genome shotgun (WGS) entry which is preliminary data.</text>
</comment>
<dbReference type="Proteomes" id="UP000789570">
    <property type="component" value="Unassembled WGS sequence"/>
</dbReference>
<accession>A0A9N8V4Z7</accession>
<protein>
    <submittedName>
        <fullName evidence="2">16026_t:CDS:1</fullName>
    </submittedName>
</protein>
<evidence type="ECO:0000313" key="3">
    <source>
        <dbReference type="Proteomes" id="UP000789570"/>
    </source>
</evidence>
<keyword evidence="1" id="KW-0732">Signal</keyword>
<reference evidence="2" key="1">
    <citation type="submission" date="2021-06" db="EMBL/GenBank/DDBJ databases">
        <authorList>
            <person name="Kallberg Y."/>
            <person name="Tangrot J."/>
            <person name="Rosling A."/>
        </authorList>
    </citation>
    <scope>NUCLEOTIDE SEQUENCE</scope>
    <source>
        <strain evidence="2">UK204</strain>
    </source>
</reference>
<gene>
    <name evidence="2" type="ORF">FCALED_LOCUS165</name>
</gene>
<dbReference type="OrthoDB" id="2427707at2759"/>
<feature type="signal peptide" evidence="1">
    <location>
        <begin position="1"/>
        <end position="25"/>
    </location>
</feature>
<proteinExistence type="predicted"/>